<feature type="region of interest" description="Disordered" evidence="1">
    <location>
        <begin position="1"/>
        <end position="64"/>
    </location>
</feature>
<dbReference type="Proteomes" id="UP001159363">
    <property type="component" value="Chromosome 4"/>
</dbReference>
<dbReference type="EMBL" id="JARBHB010000005">
    <property type="protein sequence ID" value="KAJ8883634.1"/>
    <property type="molecule type" value="Genomic_DNA"/>
</dbReference>
<evidence type="ECO:0000313" key="3">
    <source>
        <dbReference type="Proteomes" id="UP001159363"/>
    </source>
</evidence>
<comment type="caution">
    <text evidence="2">The sequence shown here is derived from an EMBL/GenBank/DDBJ whole genome shotgun (WGS) entry which is preliminary data.</text>
</comment>
<name>A0ABQ9HH34_9NEOP</name>
<reference evidence="2 3" key="1">
    <citation type="submission" date="2023-02" db="EMBL/GenBank/DDBJ databases">
        <title>LHISI_Scaffold_Assembly.</title>
        <authorList>
            <person name="Stuart O.P."/>
            <person name="Cleave R."/>
            <person name="Magrath M.J.L."/>
            <person name="Mikheyev A.S."/>
        </authorList>
    </citation>
    <scope>NUCLEOTIDE SEQUENCE [LARGE SCALE GENOMIC DNA]</scope>
    <source>
        <strain evidence="2">Daus_M_001</strain>
        <tissue evidence="2">Leg muscle</tissue>
    </source>
</reference>
<evidence type="ECO:0000313" key="2">
    <source>
        <dbReference type="EMBL" id="KAJ8883634.1"/>
    </source>
</evidence>
<proteinExistence type="predicted"/>
<gene>
    <name evidence="2" type="ORF">PR048_015487</name>
</gene>
<accession>A0ABQ9HH34</accession>
<evidence type="ECO:0000256" key="1">
    <source>
        <dbReference type="SAM" id="MobiDB-lite"/>
    </source>
</evidence>
<organism evidence="2 3">
    <name type="scientific">Dryococelus australis</name>
    <dbReference type="NCBI Taxonomy" id="614101"/>
    <lineage>
        <taxon>Eukaryota</taxon>
        <taxon>Metazoa</taxon>
        <taxon>Ecdysozoa</taxon>
        <taxon>Arthropoda</taxon>
        <taxon>Hexapoda</taxon>
        <taxon>Insecta</taxon>
        <taxon>Pterygota</taxon>
        <taxon>Neoptera</taxon>
        <taxon>Polyneoptera</taxon>
        <taxon>Phasmatodea</taxon>
        <taxon>Verophasmatodea</taxon>
        <taxon>Anareolatae</taxon>
        <taxon>Phasmatidae</taxon>
        <taxon>Eurycanthinae</taxon>
        <taxon>Dryococelus</taxon>
    </lineage>
</organism>
<protein>
    <submittedName>
        <fullName evidence="2">Uncharacterized protein</fullName>
    </submittedName>
</protein>
<sequence length="720" mass="79640">MRVKRGEYGAAPECKGDGCGKSLRKPADQRHRPVRFPHAKIQERPPPGIEPRSPRWELSSVTPTTPRSLHNRVLQFSTPFDGSGPNFVTTAFSTHFKVIGQDGVRQYIGLEASKNHLNSTGAELAESLACSPSTKTSRAQSSAGPPPDFRKWELWWVGDVYQDGGRLLRGQSPTKMAVAYHNGHRLHLPRWWNFYGLRSKIPTGPLALTIVRILLRHPSHRLTAWPRSQTRVSAGKKRGIFYRSDCSSPAKTRPLRFTEGHFRIRETCWWTLQLASGFSRGAPVSPATYIPPLHLLSPRPEVKTLLLGAGQNFSTQLGSEVSRASQSSNQNKLCSTISMAARDLLADQAQRPMITRTNAYSRLERYEHRLHQDCQEWEVTTVSGDRTHPFCDLPLMLAGRGKTTRPTICWPISARCLGIHVPDCSPVEDVSAAGPFRNTLLHYTTRRTGRNSASCVPELGGEHAMKLKRCNISKMRSDIILVIRILIPGTSRKVYQMTSGCLRFTEATALGGDAGRRIRYCIVTIHEALKYRTKSGGSCTGKLAAVFSIIQHRDVRLQLISAFPQLNGVTDQKNVGTPFANQQLISHSPAGRPANKEAFSACSNQSDPVPVGHVYFEGTTSVPQRCVLRVGRAVRVVGKRFRLMALEGALAAILDSRLPALSFRSPNRHIGSSGRKRRFAGFLWTLPFTPPLHSVAAPFPPLSFHGGSARSACGLRSALF</sequence>
<keyword evidence="3" id="KW-1185">Reference proteome</keyword>